<evidence type="ECO:0000256" key="3">
    <source>
        <dbReference type="ARBA" id="ARBA00006646"/>
    </source>
</evidence>
<feature type="transmembrane region" description="Helical" evidence="7">
    <location>
        <begin position="797"/>
        <end position="815"/>
    </location>
</feature>
<reference evidence="9 10" key="1">
    <citation type="journal article" date="2018" name="Vet. Microbiol.">
        <title>Clonal diversity and geographic distribution of methicillin-resistant Staphylococcus pseudintermedius from Australian animals: Discovery of novel sequence types.</title>
        <authorList>
            <person name="Worthing K.A."/>
            <person name="Abraham S."/>
            <person name="Coombs G.W."/>
            <person name="Pang S."/>
            <person name="Saputra S."/>
            <person name="Jordan D."/>
            <person name="Trott D.J."/>
            <person name="Norris J.M."/>
        </authorList>
    </citation>
    <scope>NUCLEOTIDE SEQUENCE [LARGE SCALE GENOMIC DNA]</scope>
    <source>
        <strain evidence="9 10">ST525 1</strain>
    </source>
</reference>
<keyword evidence="5" id="KW-0645">Protease</keyword>
<dbReference type="EMBL" id="QEIT01000021">
    <property type="protein sequence ID" value="PWZ75891.1"/>
    <property type="molecule type" value="Genomic_DNA"/>
</dbReference>
<gene>
    <name evidence="9" type="ORF">DD902_04310</name>
</gene>
<feature type="coiled-coil region" evidence="6">
    <location>
        <begin position="111"/>
        <end position="175"/>
    </location>
</feature>
<keyword evidence="5" id="KW-0482">Metalloprotease</keyword>
<comment type="cofactor">
    <cofactor evidence="2">
        <name>Zn(2+)</name>
        <dbReference type="ChEBI" id="CHEBI:29105"/>
    </cofactor>
</comment>
<dbReference type="RefSeq" id="WP_110179217.1">
    <property type="nucleotide sequence ID" value="NZ_QEIT01000021.1"/>
</dbReference>
<evidence type="ECO:0000259" key="8">
    <source>
        <dbReference type="Pfam" id="PF01551"/>
    </source>
</evidence>
<evidence type="ECO:0000313" key="10">
    <source>
        <dbReference type="Proteomes" id="UP000246800"/>
    </source>
</evidence>
<keyword evidence="7" id="KW-0472">Membrane</keyword>
<dbReference type="EC" id="3.4.24.75" evidence="4"/>
<keyword evidence="7" id="KW-0812">Transmembrane</keyword>
<evidence type="ECO:0000256" key="4">
    <source>
        <dbReference type="ARBA" id="ARBA00012322"/>
    </source>
</evidence>
<evidence type="ECO:0000256" key="7">
    <source>
        <dbReference type="SAM" id="Phobius"/>
    </source>
</evidence>
<dbReference type="GO" id="GO:0008237">
    <property type="term" value="F:metallopeptidase activity"/>
    <property type="evidence" value="ECO:0007669"/>
    <property type="project" value="UniProtKB-KW"/>
</dbReference>
<evidence type="ECO:0000256" key="2">
    <source>
        <dbReference type="ARBA" id="ARBA00001947"/>
    </source>
</evidence>
<dbReference type="Proteomes" id="UP000246800">
    <property type="component" value="Unassembled WGS sequence"/>
</dbReference>
<dbReference type="InterPro" id="IPR023346">
    <property type="entry name" value="Lysozyme-like_dom_sf"/>
</dbReference>
<keyword evidence="6" id="KW-0175">Coiled coil</keyword>
<dbReference type="Pfam" id="PF01551">
    <property type="entry name" value="Peptidase_M23"/>
    <property type="match status" value="1"/>
</dbReference>
<comment type="caution">
    <text evidence="9">The sequence shown here is derived from an EMBL/GenBank/DDBJ whole genome shotgun (WGS) entry which is preliminary data.</text>
</comment>
<feature type="transmembrane region" description="Helical" evidence="7">
    <location>
        <begin position="339"/>
        <end position="361"/>
    </location>
</feature>
<dbReference type="PANTHER" id="PTHR37813:SF1">
    <property type="entry name" value="FELS-2 PROPHAGE PROTEIN"/>
    <property type="match status" value="1"/>
</dbReference>
<proteinExistence type="inferred from homology"/>
<evidence type="ECO:0000256" key="5">
    <source>
        <dbReference type="ARBA" id="ARBA00023049"/>
    </source>
</evidence>
<dbReference type="SUPFAM" id="SSF53955">
    <property type="entry name" value="Lysozyme-like"/>
    <property type="match status" value="1"/>
</dbReference>
<feature type="domain" description="M23ase beta-sheet core" evidence="8">
    <location>
        <begin position="1404"/>
        <end position="1505"/>
    </location>
</feature>
<feature type="transmembrane region" description="Helical" evidence="7">
    <location>
        <begin position="310"/>
        <end position="333"/>
    </location>
</feature>
<keyword evidence="7" id="KW-1133">Transmembrane helix</keyword>
<name>A0A317YUJ9_STAPS</name>
<dbReference type="PANTHER" id="PTHR37813">
    <property type="entry name" value="FELS-2 PROPHAGE PROTEIN"/>
    <property type="match status" value="1"/>
</dbReference>
<evidence type="ECO:0000313" key="9">
    <source>
        <dbReference type="EMBL" id="PWZ75891.1"/>
    </source>
</evidence>
<dbReference type="GO" id="GO:0006508">
    <property type="term" value="P:proteolysis"/>
    <property type="evidence" value="ECO:0007669"/>
    <property type="project" value="UniProtKB-KW"/>
</dbReference>
<dbReference type="Gene3D" id="1.20.120.20">
    <property type="entry name" value="Apolipoprotein"/>
    <property type="match status" value="2"/>
</dbReference>
<protein>
    <recommendedName>
        <fullName evidence="4">lysostaphin</fullName>
        <ecNumber evidence="4">3.4.24.75</ecNumber>
    </recommendedName>
</protein>
<keyword evidence="5" id="KW-0378">Hydrolase</keyword>
<dbReference type="InterPro" id="IPR011055">
    <property type="entry name" value="Dup_hybrid_motif"/>
</dbReference>
<dbReference type="CDD" id="cd13402">
    <property type="entry name" value="LT_TF-like"/>
    <property type="match status" value="1"/>
</dbReference>
<dbReference type="SUPFAM" id="SSF51261">
    <property type="entry name" value="Duplicated hybrid motif"/>
    <property type="match status" value="1"/>
</dbReference>
<comment type="catalytic activity">
    <reaction evidence="1">
        <text>Hydrolysis of the -Gly-|-Gly- bond in the pentaglycine inter-peptide link joining staphylococcal cell wall peptidoglycans.</text>
        <dbReference type="EC" id="3.4.24.75"/>
    </reaction>
</comment>
<accession>A0A317YUJ9</accession>
<feature type="transmembrane region" description="Helical" evidence="7">
    <location>
        <begin position="646"/>
        <end position="668"/>
    </location>
</feature>
<dbReference type="InterPro" id="IPR016047">
    <property type="entry name" value="M23ase_b-sheet_dom"/>
</dbReference>
<evidence type="ECO:0000256" key="6">
    <source>
        <dbReference type="SAM" id="Coils"/>
    </source>
</evidence>
<dbReference type="CDD" id="cd12797">
    <property type="entry name" value="M23_peptidase"/>
    <property type="match status" value="1"/>
</dbReference>
<sequence>MAEIDKVSVRFDADVNGFNRGVSRMERKLAEFDAVTQKTEKNFGKRFDLMDKQANKLNKTLTKTGDDVDLSSFYDELDKVRKEYKETGTVANATMKKLDKAIKDVDFDSMSKKSQKAFKTLTKDVKNLKEQAVSLNQIKFADRFKGESKIMALSLSKAKDKLDSLRDSDSKLRKQMKQDAFAAYTKNLDNVNISLDQASKELKKVGRVSDETMTKINKGIKDVDFKKLSGRSAVEFNKVRFHVTQLNNSFKGIDTSLSLTQRNINRFSKTSRASLNAIQEDSKTLIARINKIGTAFRNVEEVLGGTFKGVVMAVLPAIVPMAGAATTSIMAIGASTASVVGGVVGLGGAFGIAGGAAFAFVKQATSALQMLEDKTLKVTAEVKNYQSSLKNLKKTWESLIAQNQAAIFNTMTNGINAAKSALIILNPFLTQTANQIAEASLKMYNWVTSSQNALAAFEMINTRGPAIFQNILNSAGYLGNGLTRMFTMFGPLFSWTAQGLENLSKKFDLWVSKAETQTGIKSFIDYTKANLPVLGSVFGNTFLGIINLFKAFSGQTEWALKGLDNLTERFKNWAATLDQSQGFKDFIDYTQRNAPAVGQLIGNIVNILVQFVKATAPVGEQVLKIANVVSEWVGKMLEAHPVIGRVIASLIAFGGIIKVGAVAVGLLLGPLGRLKGLFGLLIGTTGKATLATKLFGGATLANNGIIGLAKGLYSTLTTQVKRLAIQQGIAYVKTKALNLATKIYTSTQALLKTALMVSRGQMSLMTVMTGKYSLATKAAAIAAKGLGLAIRFMTGPVGLIMIALGSFIALIIHLWKTNADFRNAVFMIWNSIKNGAISIFTALKNFFANTWNNIKNFSINTWNSLKSGILSAWNSLKNGIVNLTTLLKNFIVNIFNGLKRITLGIWGAIKSGVIFIIKTWITAVKLYFTAWKNFLSALWNVMKATTLRVWIAIKNGVINIVKNLYNGTKTILNYLKNFIKNLWLSIKNTVIKYASQLWSGVKRTWNNLVNGTKEKFDYIKRWLTAAWTVIKRIVTQKAAQLWSSVKRTWQNLFNGTRNIFNSLKNWITKKWGDIKRSVTGIASSLWSGVKRTFINMKNGLKSIIDKIKGHINGMVNSVKKGLNKLIDGVNWVAGKIGMDKLPKLKLHTGTTHTTTHNLVTNGKINRDTFATVGDKGKGNGPGGFRHEMIRYPNGKMALTPNKDTTAFLPKDSVVYSGAQTHAMLSNQPRFNKGTLPRFENGTGFNLLGNGKKPQKHKHGDHVVGDVMGKAGALAGKVVKSGKAVVSNTLKKAGSIAGKGANWLKDKVGDVLDWMDKPGKLLNKVLEGFGVSLGSFGIPKKAELPYKMMKGMFGKLKSAAINTFKGWFEEQGGDGDYIDLSKGINFGFAPSAAAAARAGYPFARPHYGLDINYKHDKVYSTLSGTANASYGWNGGFGNMVRIVSGALTAIYGHMHKLAFTGSKKVNPGTYLGISGGDPREDGQGAGSSTGLHLHYEMQKNGVPFDPTGWLKKNNGGGKSGGKKAASKWRPEIIRAARAMGVNPSNRQINGIIAQIQRESGGDAGITQSTAVRDINAITGNLAQGLLQYVPSTFRNFAVRGHTNIKNGYDQLLAFFNNSNWANDIQYGNSGWGPRGVRRRENGGVVNSLELAWLADGGFSESVISHDPKNKVKSKAIWDRTGEMLGYSDDYELLKEAVALLAQNNEYSRNTELHTRAMASNGLDIHMDKRKVGEAIAPYARTEIKRIDKRMNKFK</sequence>
<organism evidence="9 10">
    <name type="scientific">Staphylococcus pseudintermedius</name>
    <dbReference type="NCBI Taxonomy" id="283734"/>
    <lineage>
        <taxon>Bacteria</taxon>
        <taxon>Bacillati</taxon>
        <taxon>Bacillota</taxon>
        <taxon>Bacilli</taxon>
        <taxon>Bacillales</taxon>
        <taxon>Staphylococcaceae</taxon>
        <taxon>Staphylococcus</taxon>
        <taxon>Staphylococcus intermedius group</taxon>
    </lineage>
</organism>
<dbReference type="Gene3D" id="2.70.70.10">
    <property type="entry name" value="Glucose Permease (Domain IIA)"/>
    <property type="match status" value="1"/>
</dbReference>
<comment type="similarity">
    <text evidence="3">Belongs to the peptidase M23B family.</text>
</comment>
<evidence type="ECO:0000256" key="1">
    <source>
        <dbReference type="ARBA" id="ARBA00001667"/>
    </source>
</evidence>